<reference evidence="1" key="1">
    <citation type="submission" date="2023-03" db="EMBL/GenBank/DDBJ databases">
        <title>Massive genome expansion in bonnet fungi (Mycena s.s.) driven by repeated elements and novel gene families across ecological guilds.</title>
        <authorList>
            <consortium name="Lawrence Berkeley National Laboratory"/>
            <person name="Harder C.B."/>
            <person name="Miyauchi S."/>
            <person name="Viragh M."/>
            <person name="Kuo A."/>
            <person name="Thoen E."/>
            <person name="Andreopoulos B."/>
            <person name="Lu D."/>
            <person name="Skrede I."/>
            <person name="Drula E."/>
            <person name="Henrissat B."/>
            <person name="Morin E."/>
            <person name="Kohler A."/>
            <person name="Barry K."/>
            <person name="LaButti K."/>
            <person name="Morin E."/>
            <person name="Salamov A."/>
            <person name="Lipzen A."/>
            <person name="Mereny Z."/>
            <person name="Hegedus B."/>
            <person name="Baldrian P."/>
            <person name="Stursova M."/>
            <person name="Weitz H."/>
            <person name="Taylor A."/>
            <person name="Grigoriev I.V."/>
            <person name="Nagy L.G."/>
            <person name="Martin F."/>
            <person name="Kauserud H."/>
        </authorList>
    </citation>
    <scope>NUCLEOTIDE SEQUENCE</scope>
    <source>
        <strain evidence="1">CBHHK182m</strain>
    </source>
</reference>
<dbReference type="AlphaFoldDB" id="A0AAD7MMZ9"/>
<name>A0AAD7MMZ9_9AGAR</name>
<proteinExistence type="predicted"/>
<gene>
    <name evidence="1" type="ORF">B0H16DRAFT_1698962</name>
</gene>
<accession>A0AAD7MMZ9</accession>
<evidence type="ECO:0000313" key="1">
    <source>
        <dbReference type="EMBL" id="KAJ7723573.1"/>
    </source>
</evidence>
<evidence type="ECO:0000313" key="2">
    <source>
        <dbReference type="Proteomes" id="UP001215598"/>
    </source>
</evidence>
<dbReference type="EMBL" id="JARKIB010000210">
    <property type="protein sequence ID" value="KAJ7723573.1"/>
    <property type="molecule type" value="Genomic_DNA"/>
</dbReference>
<protein>
    <submittedName>
        <fullName evidence="1">Uncharacterized protein</fullName>
    </submittedName>
</protein>
<keyword evidence="2" id="KW-1185">Reference proteome</keyword>
<organism evidence="1 2">
    <name type="scientific">Mycena metata</name>
    <dbReference type="NCBI Taxonomy" id="1033252"/>
    <lineage>
        <taxon>Eukaryota</taxon>
        <taxon>Fungi</taxon>
        <taxon>Dikarya</taxon>
        <taxon>Basidiomycota</taxon>
        <taxon>Agaricomycotina</taxon>
        <taxon>Agaricomycetes</taxon>
        <taxon>Agaricomycetidae</taxon>
        <taxon>Agaricales</taxon>
        <taxon>Marasmiineae</taxon>
        <taxon>Mycenaceae</taxon>
        <taxon>Mycena</taxon>
    </lineage>
</organism>
<comment type="caution">
    <text evidence="1">The sequence shown here is derived from an EMBL/GenBank/DDBJ whole genome shotgun (WGS) entry which is preliminary data.</text>
</comment>
<dbReference type="Proteomes" id="UP001215598">
    <property type="component" value="Unassembled WGS sequence"/>
</dbReference>
<sequence>MQGSKAKVDAVHVGNRTSDPEYAEHILAEKRGNEEAVYRLSPDNGNALCHVQSLGGPRTMHQPPHASSHSAWCLYQAPGDERPKLDEKQFYRGNLIRVVWCTTTCSNICGMKELRHSSAQKDDRGVPAAQRRLNHPDLSLVDNQVSGDLGSVNMPLSLLSVDRLPVPDKYSAFALGQIGHYNADLSYAELSKLTQPGRFIPFNTSPSHLR</sequence>